<dbReference type="Proteomes" id="UP001500466">
    <property type="component" value="Unassembled WGS sequence"/>
</dbReference>
<dbReference type="InterPro" id="IPR036396">
    <property type="entry name" value="Cyt_P450_sf"/>
</dbReference>
<dbReference type="CDD" id="cd11029">
    <property type="entry name" value="CYP107-like"/>
    <property type="match status" value="1"/>
</dbReference>
<dbReference type="PANTHER" id="PTHR46696">
    <property type="entry name" value="P450, PUTATIVE (EUROFUNG)-RELATED"/>
    <property type="match status" value="1"/>
</dbReference>
<evidence type="ECO:0000256" key="1">
    <source>
        <dbReference type="ARBA" id="ARBA00010617"/>
    </source>
</evidence>
<organism evidence="4 5">
    <name type="scientific">Yinghuangia aomiensis</name>
    <dbReference type="NCBI Taxonomy" id="676205"/>
    <lineage>
        <taxon>Bacteria</taxon>
        <taxon>Bacillati</taxon>
        <taxon>Actinomycetota</taxon>
        <taxon>Actinomycetes</taxon>
        <taxon>Kitasatosporales</taxon>
        <taxon>Streptomycetaceae</taxon>
        <taxon>Yinghuangia</taxon>
    </lineage>
</organism>
<dbReference type="PROSITE" id="PS00086">
    <property type="entry name" value="CYTOCHROME_P450"/>
    <property type="match status" value="1"/>
</dbReference>
<evidence type="ECO:0000256" key="2">
    <source>
        <dbReference type="RuleBase" id="RU000461"/>
    </source>
</evidence>
<dbReference type="PANTHER" id="PTHR46696:SF1">
    <property type="entry name" value="CYTOCHROME P450 YJIB-RELATED"/>
    <property type="match status" value="1"/>
</dbReference>
<reference evidence="5" key="1">
    <citation type="journal article" date="2019" name="Int. J. Syst. Evol. Microbiol.">
        <title>The Global Catalogue of Microorganisms (GCM) 10K type strain sequencing project: providing services to taxonomists for standard genome sequencing and annotation.</title>
        <authorList>
            <consortium name="The Broad Institute Genomics Platform"/>
            <consortium name="The Broad Institute Genome Sequencing Center for Infectious Disease"/>
            <person name="Wu L."/>
            <person name="Ma J."/>
        </authorList>
    </citation>
    <scope>NUCLEOTIDE SEQUENCE [LARGE SCALE GENOMIC DNA]</scope>
    <source>
        <strain evidence="5">JCM 17986</strain>
    </source>
</reference>
<dbReference type="Pfam" id="PF00067">
    <property type="entry name" value="p450"/>
    <property type="match status" value="1"/>
</dbReference>
<accession>A0ABP9HCQ6</accession>
<dbReference type="InterPro" id="IPR017972">
    <property type="entry name" value="Cyt_P450_CS"/>
</dbReference>
<dbReference type="InterPro" id="IPR002397">
    <property type="entry name" value="Cyt_P450_B"/>
</dbReference>
<feature type="compositionally biased region" description="Low complexity" evidence="3">
    <location>
        <begin position="1"/>
        <end position="10"/>
    </location>
</feature>
<dbReference type="SUPFAM" id="SSF48264">
    <property type="entry name" value="Cytochrome P450"/>
    <property type="match status" value="1"/>
</dbReference>
<dbReference type="RefSeq" id="WP_345676525.1">
    <property type="nucleotide sequence ID" value="NZ_BAABHS010000011.1"/>
</dbReference>
<protein>
    <submittedName>
        <fullName evidence="4">Cytochrome P450</fullName>
    </submittedName>
</protein>
<name>A0ABP9HCQ6_9ACTN</name>
<comment type="similarity">
    <text evidence="1 2">Belongs to the cytochrome P450 family.</text>
</comment>
<proteinExistence type="inferred from homology"/>
<gene>
    <name evidence="4" type="ORF">GCM10023205_36000</name>
</gene>
<keyword evidence="2" id="KW-0560">Oxidoreductase</keyword>
<dbReference type="InterPro" id="IPR001128">
    <property type="entry name" value="Cyt_P450"/>
</dbReference>
<dbReference type="PRINTS" id="PR00359">
    <property type="entry name" value="BP450"/>
</dbReference>
<feature type="region of interest" description="Disordered" evidence="3">
    <location>
        <begin position="1"/>
        <end position="40"/>
    </location>
</feature>
<keyword evidence="2" id="KW-0503">Monooxygenase</keyword>
<keyword evidence="5" id="KW-1185">Reference proteome</keyword>
<evidence type="ECO:0000313" key="4">
    <source>
        <dbReference type="EMBL" id="GAA4967792.1"/>
    </source>
</evidence>
<evidence type="ECO:0000256" key="3">
    <source>
        <dbReference type="SAM" id="MobiDB-lite"/>
    </source>
</evidence>
<sequence length="431" mass="46678">METPTTDAPTAPAPRQPSPADRDPRLLDPGLLADPAGGFGRMREQGSVVRGWLTDRQPVWVITRYADVCAGLRDPRFVSNPASVPGHTGEDPRKPLLDMLNLPADVLKYFMVSALDIDPPDHTRLRGAVARAFTGRRIQALRPRIAEVAAALLAGLPGKRSGGSTVDLIEEYAYPLALTVVCELVGVPEAHRASFRRWGDDILTMDPARLRTSSVEVVETVRLLLDERRTDPTEDLLGTLAANDDPRFPLDEVEQVAMVLNVVMAGYDNTAQLIANGIAALHAHPGERLRLVADPALLPGAVEEFVRWCGPDIMVRMRVAAEDVELDGTKIRKGDAVQLVLVSANRDPRQFADPDRLDVCRPADAVGGHIGFGLGIHYCIGASLARVQCEIAVGALLDRYPELPLAVPAADLERTVIPGTPPRLKQLPLSV</sequence>
<evidence type="ECO:0000313" key="5">
    <source>
        <dbReference type="Proteomes" id="UP001500466"/>
    </source>
</evidence>
<keyword evidence="2" id="KW-0408">Iron</keyword>
<keyword evidence="2" id="KW-0349">Heme</keyword>
<keyword evidence="2" id="KW-0479">Metal-binding</keyword>
<dbReference type="Gene3D" id="1.10.630.10">
    <property type="entry name" value="Cytochrome P450"/>
    <property type="match status" value="1"/>
</dbReference>
<feature type="compositionally biased region" description="Low complexity" evidence="3">
    <location>
        <begin position="27"/>
        <end position="36"/>
    </location>
</feature>
<comment type="caution">
    <text evidence="4">The sequence shown here is derived from an EMBL/GenBank/DDBJ whole genome shotgun (WGS) entry which is preliminary data.</text>
</comment>
<dbReference type="EMBL" id="BAABHS010000011">
    <property type="protein sequence ID" value="GAA4967792.1"/>
    <property type="molecule type" value="Genomic_DNA"/>
</dbReference>